<accession>A0ABU2B277</accession>
<keyword evidence="1" id="KW-0732">Signal</keyword>
<name>A0ABU2B277_9MICC</name>
<reference evidence="2 3" key="1">
    <citation type="submission" date="2023-07" db="EMBL/GenBank/DDBJ databases">
        <title>Sequencing the genomes of 1000 actinobacteria strains.</title>
        <authorList>
            <person name="Klenk H.-P."/>
        </authorList>
    </citation>
    <scope>NUCLEOTIDE SEQUENCE [LARGE SCALE GENOMIC DNA]</scope>
    <source>
        <strain evidence="2 3">DSM 22966</strain>
    </source>
</reference>
<keyword evidence="3" id="KW-1185">Reference proteome</keyword>
<evidence type="ECO:0008006" key="4">
    <source>
        <dbReference type="Google" id="ProtNLM"/>
    </source>
</evidence>
<evidence type="ECO:0000313" key="3">
    <source>
        <dbReference type="Proteomes" id="UP001183794"/>
    </source>
</evidence>
<comment type="caution">
    <text evidence="2">The sequence shown here is derived from an EMBL/GenBank/DDBJ whole genome shotgun (WGS) entry which is preliminary data.</text>
</comment>
<feature type="chain" id="PRO_5045371266" description="DNA modification methylase" evidence="1">
    <location>
        <begin position="18"/>
        <end position="183"/>
    </location>
</feature>
<dbReference type="Proteomes" id="UP001183794">
    <property type="component" value="Unassembled WGS sequence"/>
</dbReference>
<protein>
    <recommendedName>
        <fullName evidence="4">DNA modification methylase</fullName>
    </recommendedName>
</protein>
<gene>
    <name evidence="2" type="ORF">J2S62_001969</name>
</gene>
<sequence>MKVNTTRRNAFAGLALAAILGTTGCSYINPQATTFEYAPSDGTQTTVYADEETYLGGFVEFVNIGVVTPDANEPGRVFGTIHNKSDSSEDVELEINNNTLEFSLDAGEALMLEEEDLVLDTVGTEPGGLAPATASAFGNSVEFTAAVLPPRLEQYREFYPGDVDVEEQREHLYDFQGQYHRDE</sequence>
<organism evidence="2 3">
    <name type="scientific">Enteractinococcus fodinae</name>
    <dbReference type="NCBI Taxonomy" id="684663"/>
    <lineage>
        <taxon>Bacteria</taxon>
        <taxon>Bacillati</taxon>
        <taxon>Actinomycetota</taxon>
        <taxon>Actinomycetes</taxon>
        <taxon>Micrococcales</taxon>
        <taxon>Micrococcaceae</taxon>
    </lineage>
</organism>
<dbReference type="EMBL" id="JAVDYJ010000001">
    <property type="protein sequence ID" value="MDR7347712.1"/>
    <property type="molecule type" value="Genomic_DNA"/>
</dbReference>
<feature type="signal peptide" evidence="1">
    <location>
        <begin position="1"/>
        <end position="17"/>
    </location>
</feature>
<dbReference type="PROSITE" id="PS51257">
    <property type="entry name" value="PROKAR_LIPOPROTEIN"/>
    <property type="match status" value="1"/>
</dbReference>
<dbReference type="RefSeq" id="WP_310174243.1">
    <property type="nucleotide sequence ID" value="NZ_BAABHE010000002.1"/>
</dbReference>
<proteinExistence type="predicted"/>
<evidence type="ECO:0000256" key="1">
    <source>
        <dbReference type="SAM" id="SignalP"/>
    </source>
</evidence>
<evidence type="ECO:0000313" key="2">
    <source>
        <dbReference type="EMBL" id="MDR7347712.1"/>
    </source>
</evidence>